<comment type="caution">
    <text evidence="1">The sequence shown here is derived from an EMBL/GenBank/DDBJ whole genome shotgun (WGS) entry which is preliminary data.</text>
</comment>
<reference evidence="1 2" key="1">
    <citation type="submission" date="2020-02" db="EMBL/GenBank/DDBJ databases">
        <authorList>
            <person name="Chen W.-M."/>
        </authorList>
    </citation>
    <scope>NUCLEOTIDE SEQUENCE [LARGE SCALE GENOMIC DNA]</scope>
    <source>
        <strain evidence="1 2">KMS-5</strain>
    </source>
</reference>
<dbReference type="Proteomes" id="UP000477782">
    <property type="component" value="Unassembled WGS sequence"/>
</dbReference>
<evidence type="ECO:0000313" key="2">
    <source>
        <dbReference type="Proteomes" id="UP000477782"/>
    </source>
</evidence>
<name>A0A6M0QUT3_9RHOB</name>
<evidence type="ECO:0008006" key="3">
    <source>
        <dbReference type="Google" id="ProtNLM"/>
    </source>
</evidence>
<dbReference type="EMBL" id="JAAIVJ010000007">
    <property type="protein sequence ID" value="NEY91177.1"/>
    <property type="molecule type" value="Genomic_DNA"/>
</dbReference>
<accession>A0A6M0QUT3</accession>
<gene>
    <name evidence="1" type="ORF">G4Z14_12800</name>
</gene>
<dbReference type="AlphaFoldDB" id="A0A6M0QUT3"/>
<dbReference type="RefSeq" id="WP_164626345.1">
    <property type="nucleotide sequence ID" value="NZ_JAAIVJ010000007.1"/>
</dbReference>
<sequence>MQAEVTLRPEAGAKLAVYSCYFGAHEPFNPEAAGADGQGYDRFVFTDHDSLPTSAALVQLRDQGEGPAILSRRPKLCPHLFFQGYDWVIYLDNNARFVLDPARIVKRVVKEHPDRPAGRYLFRHRRRDCAWDEADECLRLGYMTAGQHAQVTNVFRQADFPRHAGLFVNTCLIQRMGDAATDALNEAWYASLTTETRRDQVMLPWLLASRQCPHRVLSAKVKSWADWPIYSPKVRERFRAAQNAA</sequence>
<keyword evidence="2" id="KW-1185">Reference proteome</keyword>
<proteinExistence type="predicted"/>
<organism evidence="1 2">
    <name type="scientific">Tabrizicola oligotrophica</name>
    <dbReference type="NCBI Taxonomy" id="2710650"/>
    <lineage>
        <taxon>Bacteria</taxon>
        <taxon>Pseudomonadati</taxon>
        <taxon>Pseudomonadota</taxon>
        <taxon>Alphaproteobacteria</taxon>
        <taxon>Rhodobacterales</taxon>
        <taxon>Paracoccaceae</taxon>
        <taxon>Tabrizicola</taxon>
    </lineage>
</organism>
<protein>
    <recommendedName>
        <fullName evidence="3">DUF616 domain-containing protein</fullName>
    </recommendedName>
</protein>
<evidence type="ECO:0000313" key="1">
    <source>
        <dbReference type="EMBL" id="NEY91177.1"/>
    </source>
</evidence>